<comment type="caution">
    <text evidence="1">The sequence shown here is derived from an EMBL/GenBank/DDBJ whole genome shotgun (WGS) entry which is preliminary data.</text>
</comment>
<keyword evidence="2" id="KW-1185">Reference proteome</keyword>
<evidence type="ECO:0008006" key="3">
    <source>
        <dbReference type="Google" id="ProtNLM"/>
    </source>
</evidence>
<accession>A0A4Y7RX72</accession>
<protein>
    <recommendedName>
        <fullName evidence="3">Phage tail protein X</fullName>
    </recommendedName>
</protein>
<dbReference type="RefSeq" id="WP_134212154.1">
    <property type="nucleotide sequence ID" value="NZ_QFFZ01000002.1"/>
</dbReference>
<sequence>MATKTYTTIQGDTWDGIAYKTIGSEYYMTDLIEANPAHRETVIFSAGVVLTIPEITTPTTTNLPPWKRVSS</sequence>
<dbReference type="InterPro" id="IPR036779">
    <property type="entry name" value="LysM_dom_sf"/>
</dbReference>
<evidence type="ECO:0000313" key="2">
    <source>
        <dbReference type="Proteomes" id="UP000297597"/>
    </source>
</evidence>
<name>A0A4Y7RX72_9FIRM</name>
<dbReference type="AlphaFoldDB" id="A0A4Y7RX72"/>
<dbReference type="EMBL" id="QFFZ01000002">
    <property type="protein sequence ID" value="TEB13360.1"/>
    <property type="molecule type" value="Genomic_DNA"/>
</dbReference>
<dbReference type="InterPro" id="IPR018392">
    <property type="entry name" value="LysM"/>
</dbReference>
<proteinExistence type="predicted"/>
<dbReference type="Gene3D" id="3.10.350.10">
    <property type="entry name" value="LysM domain"/>
    <property type="match status" value="1"/>
</dbReference>
<gene>
    <name evidence="1" type="ORF">Pmgp_00254</name>
</gene>
<dbReference type="OrthoDB" id="2941457at2"/>
<reference evidence="1 2" key="1">
    <citation type="journal article" date="2018" name="Environ. Microbiol.">
        <title>Novel energy conservation strategies and behaviour of Pelotomaculum schinkii driving syntrophic propionate catabolism.</title>
        <authorList>
            <person name="Hidalgo-Ahumada C.A.P."/>
            <person name="Nobu M.K."/>
            <person name="Narihiro T."/>
            <person name="Tamaki H."/>
            <person name="Liu W.T."/>
            <person name="Kamagata Y."/>
            <person name="Stams A.J.M."/>
            <person name="Imachi H."/>
            <person name="Sousa D.Z."/>
        </authorList>
    </citation>
    <scope>NUCLEOTIDE SEQUENCE [LARGE SCALE GENOMIC DNA]</scope>
    <source>
        <strain evidence="1 2">MGP</strain>
    </source>
</reference>
<dbReference type="CDD" id="cd00118">
    <property type="entry name" value="LysM"/>
    <property type="match status" value="1"/>
</dbReference>
<dbReference type="Proteomes" id="UP000297597">
    <property type="component" value="Unassembled WGS sequence"/>
</dbReference>
<evidence type="ECO:0000313" key="1">
    <source>
        <dbReference type="EMBL" id="TEB13360.1"/>
    </source>
</evidence>
<dbReference type="Pfam" id="PF05489">
    <property type="entry name" value="Phage_tail_X"/>
    <property type="match status" value="1"/>
</dbReference>
<organism evidence="1 2">
    <name type="scientific">Pelotomaculum propionicicum</name>
    <dbReference type="NCBI Taxonomy" id="258475"/>
    <lineage>
        <taxon>Bacteria</taxon>
        <taxon>Bacillati</taxon>
        <taxon>Bacillota</taxon>
        <taxon>Clostridia</taxon>
        <taxon>Eubacteriales</taxon>
        <taxon>Desulfotomaculaceae</taxon>
        <taxon>Pelotomaculum</taxon>
    </lineage>
</organism>
<dbReference type="InterPro" id="IPR008861">
    <property type="entry name" value="GpX-like"/>
</dbReference>